<keyword evidence="2 7" id="KW-0813">Transport</keyword>
<keyword evidence="3" id="KW-1003">Cell membrane</keyword>
<dbReference type="InterPro" id="IPR051393">
    <property type="entry name" value="ABC_transporter_permease"/>
</dbReference>
<name>A0A927CPI3_9BACL</name>
<dbReference type="PROSITE" id="PS50928">
    <property type="entry name" value="ABC_TM1"/>
    <property type="match status" value="1"/>
</dbReference>
<evidence type="ECO:0000256" key="6">
    <source>
        <dbReference type="ARBA" id="ARBA00023136"/>
    </source>
</evidence>
<keyword evidence="4 7" id="KW-0812">Transmembrane</keyword>
<dbReference type="InterPro" id="IPR035906">
    <property type="entry name" value="MetI-like_sf"/>
</dbReference>
<evidence type="ECO:0000256" key="7">
    <source>
        <dbReference type="RuleBase" id="RU363032"/>
    </source>
</evidence>
<feature type="domain" description="ABC transmembrane type-1" evidence="8">
    <location>
        <begin position="110"/>
        <end position="328"/>
    </location>
</feature>
<accession>A0A927CPI3</accession>
<sequence length="344" mass="38294">MAARWPAARRLSRRPLPHGKEGILLSQTTIAQPGREIAVRRTPRSRKIALWCWLFVAPNLIFFAMFQGWPIIVNWYYSMLDWSGISSDAKFIGLGNFKELIADPYFWNAYKNSFLFMLGAVPLLLVLGLLAAVVLNNPLLKLAKMYRTLFFIPVVTTASVVGIIMVYIWGSEGAVNYALMKLNLLDQPVNWLGDPHWAMFTVILIYVWKNLGMNMIYWLAGLQSIPRELYEAAKVDGSTPAKTFVHITVPLIVPVGLVITLLNVSGALKVFDMIKTMTDGGPFFATDVVSTYIYRFAFSSEIGLPRLGYASAAGIFFAFTIVLIAVLQAVIRKMIGSAGRGRGA</sequence>
<dbReference type="AlphaFoldDB" id="A0A927CPI3"/>
<dbReference type="PANTHER" id="PTHR30193:SF37">
    <property type="entry name" value="INNER MEMBRANE ABC TRANSPORTER PERMEASE PROTEIN YCJO"/>
    <property type="match status" value="1"/>
</dbReference>
<dbReference type="Proteomes" id="UP000632125">
    <property type="component" value="Unassembled WGS sequence"/>
</dbReference>
<dbReference type="Gene3D" id="1.10.3720.10">
    <property type="entry name" value="MetI-like"/>
    <property type="match status" value="1"/>
</dbReference>
<comment type="subcellular location">
    <subcellularLocation>
        <location evidence="1 7">Cell membrane</location>
        <topology evidence="1 7">Multi-pass membrane protein</topology>
    </subcellularLocation>
</comment>
<evidence type="ECO:0000256" key="2">
    <source>
        <dbReference type="ARBA" id="ARBA00022448"/>
    </source>
</evidence>
<evidence type="ECO:0000256" key="3">
    <source>
        <dbReference type="ARBA" id="ARBA00022475"/>
    </source>
</evidence>
<evidence type="ECO:0000256" key="4">
    <source>
        <dbReference type="ARBA" id="ARBA00022692"/>
    </source>
</evidence>
<evidence type="ECO:0000259" key="8">
    <source>
        <dbReference type="PROSITE" id="PS50928"/>
    </source>
</evidence>
<gene>
    <name evidence="9" type="ORF">IDH41_25010</name>
</gene>
<feature type="transmembrane region" description="Helical" evidence="7">
    <location>
        <begin position="309"/>
        <end position="331"/>
    </location>
</feature>
<dbReference type="GO" id="GO:0005886">
    <property type="term" value="C:plasma membrane"/>
    <property type="evidence" value="ECO:0007669"/>
    <property type="project" value="UniProtKB-SubCell"/>
</dbReference>
<evidence type="ECO:0000256" key="5">
    <source>
        <dbReference type="ARBA" id="ARBA00022989"/>
    </source>
</evidence>
<dbReference type="SUPFAM" id="SSF161098">
    <property type="entry name" value="MetI-like"/>
    <property type="match status" value="1"/>
</dbReference>
<keyword evidence="6 7" id="KW-0472">Membrane</keyword>
<evidence type="ECO:0000256" key="1">
    <source>
        <dbReference type="ARBA" id="ARBA00004651"/>
    </source>
</evidence>
<dbReference type="Pfam" id="PF00528">
    <property type="entry name" value="BPD_transp_1"/>
    <property type="match status" value="1"/>
</dbReference>
<feature type="transmembrane region" description="Helical" evidence="7">
    <location>
        <begin position="244"/>
        <end position="268"/>
    </location>
</feature>
<comment type="caution">
    <text evidence="9">The sequence shown here is derived from an EMBL/GenBank/DDBJ whole genome shotgun (WGS) entry which is preliminary data.</text>
</comment>
<dbReference type="CDD" id="cd06261">
    <property type="entry name" value="TM_PBP2"/>
    <property type="match status" value="1"/>
</dbReference>
<dbReference type="PANTHER" id="PTHR30193">
    <property type="entry name" value="ABC TRANSPORTER PERMEASE PROTEIN"/>
    <property type="match status" value="1"/>
</dbReference>
<proteinExistence type="inferred from homology"/>
<feature type="transmembrane region" description="Helical" evidence="7">
    <location>
        <begin position="148"/>
        <end position="169"/>
    </location>
</feature>
<evidence type="ECO:0000313" key="10">
    <source>
        <dbReference type="Proteomes" id="UP000632125"/>
    </source>
</evidence>
<feature type="transmembrane region" description="Helical" evidence="7">
    <location>
        <begin position="48"/>
        <end position="72"/>
    </location>
</feature>
<feature type="transmembrane region" description="Helical" evidence="7">
    <location>
        <begin position="114"/>
        <end position="136"/>
    </location>
</feature>
<comment type="similarity">
    <text evidence="7">Belongs to the binding-protein-dependent transport system permease family.</text>
</comment>
<dbReference type="EMBL" id="JACXIY010000037">
    <property type="protein sequence ID" value="MBD2871843.1"/>
    <property type="molecule type" value="Genomic_DNA"/>
</dbReference>
<reference evidence="9" key="1">
    <citation type="submission" date="2020-09" db="EMBL/GenBank/DDBJ databases">
        <title>A novel bacterium of genus Paenibacillus, isolated from South China Sea.</title>
        <authorList>
            <person name="Huang H."/>
            <person name="Mo K."/>
            <person name="Hu Y."/>
        </authorList>
    </citation>
    <scope>NUCLEOTIDE SEQUENCE</scope>
    <source>
        <strain evidence="9">IB182493</strain>
    </source>
</reference>
<keyword evidence="10" id="KW-1185">Reference proteome</keyword>
<dbReference type="InterPro" id="IPR000515">
    <property type="entry name" value="MetI-like"/>
</dbReference>
<evidence type="ECO:0000313" key="9">
    <source>
        <dbReference type="EMBL" id="MBD2871843.1"/>
    </source>
</evidence>
<dbReference type="GO" id="GO:0055085">
    <property type="term" value="P:transmembrane transport"/>
    <property type="evidence" value="ECO:0007669"/>
    <property type="project" value="InterPro"/>
</dbReference>
<protein>
    <submittedName>
        <fullName evidence="9">Sugar ABC transporter permease</fullName>
    </submittedName>
</protein>
<organism evidence="9 10">
    <name type="scientific">Paenibacillus arenilitoris</name>
    <dbReference type="NCBI Taxonomy" id="2772299"/>
    <lineage>
        <taxon>Bacteria</taxon>
        <taxon>Bacillati</taxon>
        <taxon>Bacillota</taxon>
        <taxon>Bacilli</taxon>
        <taxon>Bacillales</taxon>
        <taxon>Paenibacillaceae</taxon>
        <taxon>Paenibacillus</taxon>
    </lineage>
</organism>
<keyword evidence="5 7" id="KW-1133">Transmembrane helix</keyword>